<organism evidence="4 5">
    <name type="scientific">Trichomonas vaginalis (strain ATCC PRA-98 / G3)</name>
    <dbReference type="NCBI Taxonomy" id="412133"/>
    <lineage>
        <taxon>Eukaryota</taxon>
        <taxon>Metamonada</taxon>
        <taxon>Parabasalia</taxon>
        <taxon>Trichomonadida</taxon>
        <taxon>Trichomonadidae</taxon>
        <taxon>Trichomonas</taxon>
    </lineage>
</organism>
<dbReference type="InterPro" id="IPR027417">
    <property type="entry name" value="P-loop_NTPase"/>
</dbReference>
<dbReference type="InterPro" id="IPR052634">
    <property type="entry name" value="Sperm_flagellar-bone_growth"/>
</dbReference>
<evidence type="ECO:0000313" key="5">
    <source>
        <dbReference type="Proteomes" id="UP000001542"/>
    </source>
</evidence>
<feature type="region of interest" description="Disordered" evidence="2">
    <location>
        <begin position="709"/>
        <end position="738"/>
    </location>
</feature>
<dbReference type="RefSeq" id="XP_001316915.1">
    <property type="nucleotide sequence ID" value="XM_001316880.1"/>
</dbReference>
<gene>
    <name evidence="4" type="ORF">TVAG_474900</name>
</gene>
<dbReference type="STRING" id="5722.A2ERP0"/>
<feature type="coiled-coil region" evidence="1">
    <location>
        <begin position="611"/>
        <end position="645"/>
    </location>
</feature>
<dbReference type="Pfam" id="PF22946">
    <property type="entry name" value="SPEF2_D5"/>
    <property type="match status" value="1"/>
</dbReference>
<feature type="domain" description="CPC1/SPEF2" evidence="3">
    <location>
        <begin position="133"/>
        <end position="230"/>
    </location>
</feature>
<dbReference type="EMBL" id="DS113468">
    <property type="protein sequence ID" value="EAY04692.1"/>
    <property type="molecule type" value="Genomic_DNA"/>
</dbReference>
<dbReference type="AlphaFoldDB" id="A2ERP0"/>
<sequence>MSELGNSRPTRSPRIMSPQINSARKNNSPMLRVKNPPSARLFVDPKVGIRTQRINERKALEEQLEKERLEREAENEPNLFTKLKERRQEEENCLDFLDANRKILRQHNADLVDDKLNADYQHYLYKYIRYPATQEIDLKSQLKDAYAFKEKFTENRSIRNEQYIQQRKKDFAISNNRIKLLTQKLQEEYNNSVNNALAMCNTITDETNATSDNLISELSRNVTEVLVQSSLALEKISDSVNFVPFFYSELIPHFQSNGTVFDINNAQIPEYQANIYRTPLYSETTRTLTTILETFQPEMMTPKLLSRQSRVVCVLTKPLVFTRELSTQIANSLGWTPYFVEDFENTVEEIFTLLASTNEDVILFGFPRTPTEAQELYKLFNPKTDRPQVSQLLPKPEPTEISPFDKVIEIDVDDKVIVEDVYAQLEDSQTGEKFDVRSLNVQDENQIIRFKPAEDPFLDIPQFPMRTVTMKTNFNLIAQAFAKSYSSIKIEKREVTDDLISKLKSLTEQITPPTPPEYPSDVIIQNLASQLQNISPEIKEHFINQWKVAEERYENAISGIFALVNNTHLSMVNHLTKARQEMLQFLSRPGNSQHLVIEFQQWHCQQVERGMRRMQKVKDECNLRLNSLRDQLLAIENDRKAEEELKQKDLLNAPFRTTLFEVISNAYTMLAQAEIDRWTSVHRIIMDLNQIIVNAELVAPLPRKKLPLIADSRTDKKKAQKKPTRTTPQSKSRLDNKLPPFELPLTENIDAIKKFIGEAASIYIPVTAPVSTRAKKPVKDKNPFAPHRIQATEEVQACLKDDDSYVLNMLDKISRMAQDEVQTIQQAFDAFVDDSSNWINSHYERRKSIADTAIAFMIQKVADEQQLNQLILFSEDKCTVDYSELLSANEESPKIPPAFPEDVTKEASNGRAESLYEKISMFDTDDNVNQS</sequence>
<dbReference type="Proteomes" id="UP000001542">
    <property type="component" value="Unassembled WGS sequence"/>
</dbReference>
<dbReference type="InterPro" id="IPR054517">
    <property type="entry name" value="SPEF2_D5"/>
</dbReference>
<reference evidence="4" key="2">
    <citation type="journal article" date="2007" name="Science">
        <title>Draft genome sequence of the sexually transmitted pathogen Trichomonas vaginalis.</title>
        <authorList>
            <person name="Carlton J.M."/>
            <person name="Hirt R.P."/>
            <person name="Silva J.C."/>
            <person name="Delcher A.L."/>
            <person name="Schatz M."/>
            <person name="Zhao Q."/>
            <person name="Wortman J.R."/>
            <person name="Bidwell S.L."/>
            <person name="Alsmark U.C.M."/>
            <person name="Besteiro S."/>
            <person name="Sicheritz-Ponten T."/>
            <person name="Noel C.J."/>
            <person name="Dacks J.B."/>
            <person name="Foster P.G."/>
            <person name="Simillion C."/>
            <person name="Van de Peer Y."/>
            <person name="Miranda-Saavedra D."/>
            <person name="Barton G.J."/>
            <person name="Westrop G.D."/>
            <person name="Mueller S."/>
            <person name="Dessi D."/>
            <person name="Fiori P.L."/>
            <person name="Ren Q."/>
            <person name="Paulsen I."/>
            <person name="Zhang H."/>
            <person name="Bastida-Corcuera F.D."/>
            <person name="Simoes-Barbosa A."/>
            <person name="Brown M.T."/>
            <person name="Hayes R.D."/>
            <person name="Mukherjee M."/>
            <person name="Okumura C.Y."/>
            <person name="Schneider R."/>
            <person name="Smith A.J."/>
            <person name="Vanacova S."/>
            <person name="Villalvazo M."/>
            <person name="Haas B.J."/>
            <person name="Pertea M."/>
            <person name="Feldblyum T.V."/>
            <person name="Utterback T.R."/>
            <person name="Shu C.L."/>
            <person name="Osoegawa K."/>
            <person name="de Jong P.J."/>
            <person name="Hrdy I."/>
            <person name="Horvathova L."/>
            <person name="Zubacova Z."/>
            <person name="Dolezal P."/>
            <person name="Malik S.B."/>
            <person name="Logsdon J.M. Jr."/>
            <person name="Henze K."/>
            <person name="Gupta A."/>
            <person name="Wang C.C."/>
            <person name="Dunne R.L."/>
            <person name="Upcroft J.A."/>
            <person name="Upcroft P."/>
            <person name="White O."/>
            <person name="Salzberg S.L."/>
            <person name="Tang P."/>
            <person name="Chiu C.-H."/>
            <person name="Lee Y.-S."/>
            <person name="Embley T.M."/>
            <person name="Coombs G.H."/>
            <person name="Mottram J.C."/>
            <person name="Tachezy J."/>
            <person name="Fraser-Liggett C.M."/>
            <person name="Johnson P.J."/>
        </authorList>
    </citation>
    <scope>NUCLEOTIDE SEQUENCE [LARGE SCALE GENOMIC DNA]</scope>
    <source>
        <strain evidence="4">G3</strain>
    </source>
</reference>
<dbReference type="PANTHER" id="PTHR14919:SF0">
    <property type="entry name" value="SPERM FLAGELLAR PROTEIN 2"/>
    <property type="match status" value="1"/>
</dbReference>
<feature type="compositionally biased region" description="Polar residues" evidence="2">
    <location>
        <begin position="1"/>
        <end position="10"/>
    </location>
</feature>
<proteinExistence type="predicted"/>
<feature type="compositionally biased region" description="Polar residues" evidence="2">
    <location>
        <begin position="18"/>
        <end position="29"/>
    </location>
</feature>
<dbReference type="VEuPathDB" id="TrichDB:TVAG_474900"/>
<protein>
    <recommendedName>
        <fullName evidence="3">CPC1/SPEF2 domain-containing protein</fullName>
    </recommendedName>
</protein>
<dbReference type="OrthoDB" id="62528at2759"/>
<keyword evidence="5" id="KW-1185">Reference proteome</keyword>
<feature type="compositionally biased region" description="Basic residues" evidence="2">
    <location>
        <begin position="715"/>
        <end position="724"/>
    </location>
</feature>
<name>A2ERP0_TRIV3</name>
<dbReference type="PANTHER" id="PTHR14919">
    <property type="entry name" value="KPL2-RELATED"/>
    <property type="match status" value="1"/>
</dbReference>
<evidence type="ECO:0000256" key="1">
    <source>
        <dbReference type="SAM" id="Coils"/>
    </source>
</evidence>
<reference evidence="4" key="1">
    <citation type="submission" date="2006-10" db="EMBL/GenBank/DDBJ databases">
        <authorList>
            <person name="Amadeo P."/>
            <person name="Zhao Q."/>
            <person name="Wortman J."/>
            <person name="Fraser-Liggett C."/>
            <person name="Carlton J."/>
        </authorList>
    </citation>
    <scope>NUCLEOTIDE SEQUENCE</scope>
    <source>
        <strain evidence="4">G3</strain>
    </source>
</reference>
<keyword evidence="1" id="KW-0175">Coiled coil</keyword>
<dbReference type="InParanoid" id="A2ERP0"/>
<dbReference type="SMR" id="A2ERP0"/>
<dbReference type="Gene3D" id="3.40.50.300">
    <property type="entry name" value="P-loop containing nucleotide triphosphate hydrolases"/>
    <property type="match status" value="1"/>
</dbReference>
<evidence type="ECO:0000256" key="2">
    <source>
        <dbReference type="SAM" id="MobiDB-lite"/>
    </source>
</evidence>
<accession>A2ERP0</accession>
<dbReference type="KEGG" id="tva:4762555"/>
<evidence type="ECO:0000259" key="3">
    <source>
        <dbReference type="Pfam" id="PF22946"/>
    </source>
</evidence>
<dbReference type="VEuPathDB" id="TrichDB:TVAGG3_0344820"/>
<feature type="region of interest" description="Disordered" evidence="2">
    <location>
        <begin position="1"/>
        <end position="36"/>
    </location>
</feature>
<evidence type="ECO:0000313" key="4">
    <source>
        <dbReference type="EMBL" id="EAY04692.1"/>
    </source>
</evidence>